<keyword evidence="15" id="KW-1185">Reference proteome</keyword>
<evidence type="ECO:0000256" key="2">
    <source>
        <dbReference type="ARBA" id="ARBA00004993"/>
    </source>
</evidence>
<reference evidence="14 15" key="1">
    <citation type="submission" date="2016-10" db="EMBL/GenBank/DDBJ databases">
        <authorList>
            <person name="Varghese N."/>
            <person name="Submissions S."/>
        </authorList>
    </citation>
    <scope>NUCLEOTIDE SEQUENCE [LARGE SCALE GENOMIC DNA]</scope>
    <source>
        <strain evidence="14 15">BS3652</strain>
    </source>
</reference>
<evidence type="ECO:0000256" key="8">
    <source>
        <dbReference type="ARBA" id="ARBA00029894"/>
    </source>
</evidence>
<gene>
    <name evidence="14" type="ORF">SAMN04490203_1198</name>
</gene>
<keyword evidence="6" id="KW-0808">Transferase</keyword>
<dbReference type="PANTHER" id="PTHR38096">
    <property type="entry name" value="ENTEROBACTIN SYNTHASE COMPONENT D"/>
    <property type="match status" value="1"/>
</dbReference>
<dbReference type="PANTHER" id="PTHR38096:SF1">
    <property type="entry name" value="ENTEROBACTIN SYNTHASE COMPONENT D"/>
    <property type="match status" value="1"/>
</dbReference>
<name>A0A1H4MAE7_PSETA</name>
<dbReference type="InterPro" id="IPR003542">
    <property type="entry name" value="Enbac_synth_compD-like"/>
</dbReference>
<dbReference type="Gene3D" id="3.90.470.20">
    <property type="entry name" value="4'-phosphopantetheinyl transferase domain"/>
    <property type="match status" value="1"/>
</dbReference>
<dbReference type="Pfam" id="PF01648">
    <property type="entry name" value="ACPS"/>
    <property type="match status" value="1"/>
</dbReference>
<comment type="catalytic activity">
    <reaction evidence="10">
        <text>apo-[aryl-carrier protein] + CoA = holo-[aryl-carrier protein] + adenosine 3',5'-bisphosphate + H(+)</text>
        <dbReference type="Rhea" id="RHEA:48404"/>
        <dbReference type="Rhea" id="RHEA-COMP:15903"/>
        <dbReference type="Rhea" id="RHEA-COMP:17557"/>
        <dbReference type="ChEBI" id="CHEBI:15378"/>
        <dbReference type="ChEBI" id="CHEBI:29999"/>
        <dbReference type="ChEBI" id="CHEBI:57287"/>
        <dbReference type="ChEBI" id="CHEBI:58343"/>
        <dbReference type="ChEBI" id="CHEBI:64479"/>
    </reaction>
</comment>
<dbReference type="InterPro" id="IPR041354">
    <property type="entry name" value="4PPT_N"/>
</dbReference>
<evidence type="ECO:0000256" key="9">
    <source>
        <dbReference type="ARBA" id="ARBA00031996"/>
    </source>
</evidence>
<feature type="domain" description="4'-phosphopantetheinyl transferase" evidence="12">
    <location>
        <begin position="140"/>
        <end position="237"/>
    </location>
</feature>
<evidence type="ECO:0000259" key="13">
    <source>
        <dbReference type="Pfam" id="PF17837"/>
    </source>
</evidence>
<evidence type="ECO:0000256" key="10">
    <source>
        <dbReference type="ARBA" id="ARBA00049176"/>
    </source>
</evidence>
<evidence type="ECO:0000256" key="3">
    <source>
        <dbReference type="ARBA" id="ARBA00008342"/>
    </source>
</evidence>
<evidence type="ECO:0000259" key="12">
    <source>
        <dbReference type="Pfam" id="PF01648"/>
    </source>
</evidence>
<accession>A0A1H4MAE7</accession>
<dbReference type="InterPro" id="IPR037143">
    <property type="entry name" value="4-PPantetheinyl_Trfase_dom_sf"/>
</dbReference>
<dbReference type="Pfam" id="PF17837">
    <property type="entry name" value="4PPT_N"/>
    <property type="match status" value="1"/>
</dbReference>
<dbReference type="InterPro" id="IPR008278">
    <property type="entry name" value="4-PPantetheinyl_Trfase_dom"/>
</dbReference>
<organism evidence="14 15">
    <name type="scientific">Pseudomonas taetrolens</name>
    <dbReference type="NCBI Taxonomy" id="47884"/>
    <lineage>
        <taxon>Bacteria</taxon>
        <taxon>Pseudomonadati</taxon>
        <taxon>Pseudomonadota</taxon>
        <taxon>Gammaproteobacteria</taxon>
        <taxon>Pseudomonadales</taxon>
        <taxon>Pseudomonadaceae</taxon>
        <taxon>Pseudomonas</taxon>
    </lineage>
</organism>
<evidence type="ECO:0000256" key="7">
    <source>
        <dbReference type="ARBA" id="ARBA00023191"/>
    </source>
</evidence>
<evidence type="ECO:0000256" key="6">
    <source>
        <dbReference type="ARBA" id="ARBA00022679"/>
    </source>
</evidence>
<evidence type="ECO:0000256" key="1">
    <source>
        <dbReference type="ARBA" id="ARBA00003937"/>
    </source>
</evidence>
<evidence type="ECO:0000256" key="5">
    <source>
        <dbReference type="ARBA" id="ARBA00019087"/>
    </source>
</evidence>
<comment type="function">
    <text evidence="1">Involved in the biosynthesis of the siderophore enterobactin (enterochelin), which is a macrocyclic trimeric lactone of N-(2,3-dihydroxybenzoyl)-serine. The serine trilactone serves as a scaffolding for the three catechol functionalities that provide hexadentate coordination for the tightly ligated iron(2+) atoms. Plays an essential role in the assembly of the enterobactin by catalyzing the transfer of the 4'-phosphopantetheine (Ppant) moiety from coenzyme A to the apo-domains of both EntB (ArCP domain) and EntF (PCP domain) to yield their holo-forms which make them competent for the activation of 2,3-dihydroxybenzoate (DHB) and L-serine, respectively.</text>
</comment>
<dbReference type="SUPFAM" id="SSF56214">
    <property type="entry name" value="4'-phosphopantetheinyl transferase"/>
    <property type="match status" value="1"/>
</dbReference>
<evidence type="ECO:0000313" key="14">
    <source>
        <dbReference type="EMBL" id="SEB80071.1"/>
    </source>
</evidence>
<dbReference type="PRINTS" id="PR01399">
    <property type="entry name" value="ENTSNTHTASED"/>
</dbReference>
<evidence type="ECO:0000256" key="11">
    <source>
        <dbReference type="ARBA" id="ARBA00049191"/>
    </source>
</evidence>
<comment type="caution">
    <text evidence="14">The sequence shown here is derived from an EMBL/GenBank/DDBJ whole genome shotgun (WGS) entry which is preliminary data.</text>
</comment>
<protein>
    <recommendedName>
        <fullName evidence="5">Enterobactin synthase component D</fullName>
    </recommendedName>
    <alternativeName>
        <fullName evidence="8">4'-phosphopantetheinyl transferase EntD</fullName>
    </alternativeName>
    <alternativeName>
        <fullName evidence="9">Enterochelin synthase D</fullName>
    </alternativeName>
</protein>
<evidence type="ECO:0000256" key="4">
    <source>
        <dbReference type="ARBA" id="ARBA00011503"/>
    </source>
</evidence>
<proteinExistence type="inferred from homology"/>
<dbReference type="EMBL" id="FNRS01000001">
    <property type="protein sequence ID" value="SEB80071.1"/>
    <property type="molecule type" value="Genomic_DNA"/>
</dbReference>
<evidence type="ECO:0000313" key="15">
    <source>
        <dbReference type="Proteomes" id="UP000183155"/>
    </source>
</evidence>
<comment type="subunit">
    <text evidence="4">EntB, EntD, EntE, and EntF form a multienzyme complex called enterobactin synthase.</text>
</comment>
<dbReference type="Proteomes" id="UP000183155">
    <property type="component" value="Unassembled WGS sequence"/>
</dbReference>
<sequence length="262" mass="28721">MTGYYPAWFRTGKMPGMNSLPALPACCTPLCADWPLPHALPGSMWLSTCFNPDHLAADDFARSAIDKPASIQRSVAKRQAEFLAGRLCARAALLQLDGTRATPGIGDDRSPVWPAHICGSITHSNGRAAALVAHKDQWQGLGIDLENLLSTERAQRLASEILTGPELQRMTAGPAADIALLVTLTFSVKESLFKALFPLVKKRFYFEHAEVLSWTPQGHVRLRLLTDLSPEWHHGRELDAQFCLFEEQLLSLVAIRAASAAD</sequence>
<keyword evidence="7" id="KW-0259">Enterobactin biosynthesis</keyword>
<feature type="domain" description="4'-phosphopantetheinyl transferase N-terminal" evidence="13">
    <location>
        <begin position="69"/>
        <end position="133"/>
    </location>
</feature>
<comment type="similarity">
    <text evidence="3">Belongs to the P-Pant transferase superfamily. EntD family.</text>
</comment>
<comment type="catalytic activity">
    <reaction evidence="11">
        <text>apo-[peptidyl-carrier protein] + CoA = holo-[peptidyl-carrier protein] + adenosine 3',5'-bisphosphate + H(+)</text>
        <dbReference type="Rhea" id="RHEA:46228"/>
        <dbReference type="Rhea" id="RHEA-COMP:11479"/>
        <dbReference type="Rhea" id="RHEA-COMP:11480"/>
        <dbReference type="ChEBI" id="CHEBI:15378"/>
        <dbReference type="ChEBI" id="CHEBI:29999"/>
        <dbReference type="ChEBI" id="CHEBI:57287"/>
        <dbReference type="ChEBI" id="CHEBI:58343"/>
        <dbReference type="ChEBI" id="CHEBI:64479"/>
    </reaction>
</comment>
<comment type="pathway">
    <text evidence="2">Siderophore biosynthesis; enterobactin biosynthesis.</text>
</comment>